<gene>
    <name evidence="6" type="ORF">IAB80_02440</name>
</gene>
<dbReference type="NCBIfam" id="TIGR04057">
    <property type="entry name" value="SusC_RagA_signa"/>
    <property type="match status" value="1"/>
</dbReference>
<proteinExistence type="inferred from homology"/>
<evidence type="ECO:0000256" key="1">
    <source>
        <dbReference type="PROSITE-ProRule" id="PRU01360"/>
    </source>
</evidence>
<dbReference type="InterPro" id="IPR008969">
    <property type="entry name" value="CarboxyPept-like_regulatory"/>
</dbReference>
<dbReference type="Pfam" id="PF07715">
    <property type="entry name" value="Plug"/>
    <property type="match status" value="1"/>
</dbReference>
<keyword evidence="1" id="KW-0812">Transmembrane</keyword>
<dbReference type="SUPFAM" id="SSF49464">
    <property type="entry name" value="Carboxypeptidase regulatory domain-like"/>
    <property type="match status" value="1"/>
</dbReference>
<dbReference type="InterPro" id="IPR023996">
    <property type="entry name" value="TonB-dep_OMP_SusC/RagA"/>
</dbReference>
<keyword evidence="1 2" id="KW-0472">Membrane</keyword>
<evidence type="ECO:0000313" key="6">
    <source>
        <dbReference type="EMBL" id="MBO8477745.1"/>
    </source>
</evidence>
<dbReference type="InterPro" id="IPR037066">
    <property type="entry name" value="Plug_dom_sf"/>
</dbReference>
<reference evidence="6" key="2">
    <citation type="journal article" date="2021" name="PeerJ">
        <title>Extensive microbial diversity within the chicken gut microbiome revealed by metagenomics and culture.</title>
        <authorList>
            <person name="Gilroy R."/>
            <person name="Ravi A."/>
            <person name="Getino M."/>
            <person name="Pursley I."/>
            <person name="Horton D.L."/>
            <person name="Alikhan N.F."/>
            <person name="Baker D."/>
            <person name="Gharbi K."/>
            <person name="Hall N."/>
            <person name="Watson M."/>
            <person name="Adriaenssens E.M."/>
            <person name="Foster-Nyarko E."/>
            <person name="Jarju S."/>
            <person name="Secka A."/>
            <person name="Antonio M."/>
            <person name="Oren A."/>
            <person name="Chaudhuri R.R."/>
            <person name="La Ragione R."/>
            <person name="Hildebrand F."/>
            <person name="Pallen M.J."/>
        </authorList>
    </citation>
    <scope>NUCLEOTIDE SEQUENCE</scope>
    <source>
        <strain evidence="6">2478</strain>
    </source>
</reference>
<dbReference type="SUPFAM" id="SSF56935">
    <property type="entry name" value="Porins"/>
    <property type="match status" value="1"/>
</dbReference>
<keyword evidence="3" id="KW-0732">Signal</keyword>
<dbReference type="Gene3D" id="2.60.40.1120">
    <property type="entry name" value="Carboxypeptidase-like, regulatory domain"/>
    <property type="match status" value="1"/>
</dbReference>
<dbReference type="EMBL" id="JADILZ010000024">
    <property type="protein sequence ID" value="MBO8477745.1"/>
    <property type="molecule type" value="Genomic_DNA"/>
</dbReference>
<keyword evidence="2" id="KW-0798">TonB box</keyword>
<name>A0A9D9IT73_9BACT</name>
<evidence type="ECO:0000256" key="3">
    <source>
        <dbReference type="SAM" id="SignalP"/>
    </source>
</evidence>
<keyword evidence="1" id="KW-0998">Cell outer membrane</keyword>
<keyword evidence="6" id="KW-0675">Receptor</keyword>
<sequence>MKQFKDCLIPYLSGLLLVVSLCTGGNLFAQDVGITVSGKVYDQNDQPMIGAAVLIKGTNTGAVTGMDGSFELVVPDEGTVIEVSSLGYQSQEVTVGKKVWFEFFLQEDRMVLDDVVVVAYGTQTRATVTGALSTVDTKELVKAPVASITNVLAGAVPGVSTVQLSGQPGSDAASIYVRGIGSLSSSASAPLVLVDGVERDFSQIDPNEIENFSVLKDAASTAVFGVRGANGVILITTKRGTEGKPTISVSSNNGLQQPISIVDQVGSYEYAQFWNTKMRNDNISNEAMYFSREAIEAYRTGSDPIMYPNVKWKDRMFNDVFFQTKNNINISGGGRNVRYFVSLGYLYQNGLLKQMESLPYNNNYKYNRYNYRANVDFDLSPTTIMKVGIGGNIGIQQEPRYIEGIGNPWVYATVWSIPMAGPGFVNGMRTLVPAGFIPSALELRDGFNTFYGYGYNQYYSTTLNIDAEIVQNLDFITEGLSLSLKGAYDNDFSLNKYRASSGVEYQTVYYKSYLEDNSKPQTDPDFDKTYVYVPVSWTQDYPLSYSEDYGRDRSWYLELKLNWARSFGTTGDHKVTAMFLYNQSRDYYPSSYAYIPRSYVGFVGRATYGYKGKYLVDVNIGYNGSENFAPGKMRYGAFPSASLGWVVSEEGFMKKQNVINHLKLRASYGIVGNDQTSSRFLYMPGVWSSSGSYSFGVNNPNSSEAFGYGTPGNENVSWETASKQNYGMDLEMFRNRLSLTADVFFEHRTGILLTPNNTPSIIATSLPQMNLGEVTNHGYELSLGWNDATRSGFNYYVTANVSFARNKIIFMDEVKSEFDYQNSTGHSVGSYSGLYKFERLYQYSDFDTNADGTLSLKPGLPVPNAAVYPGDAMYADLNNDGKVDGNDTMVTGYGMNPEYVFGLNAGFSWKGLNFSMQWTGATNVDRLMEIEYRIPFTNAGGRGLLSYFYEDCWTPENQDGTLPRAAETSESWNSQSSTLWLRDASYFRLKNVTLGYTFSGNRFLKSIGISSLNLSLSGYNLLTFTPLDFMDPEENPSNNGAYPLVKIYSFGLNINF</sequence>
<dbReference type="PROSITE" id="PS52016">
    <property type="entry name" value="TONB_DEPENDENT_REC_3"/>
    <property type="match status" value="1"/>
</dbReference>
<keyword evidence="1" id="KW-1134">Transmembrane beta strand</keyword>
<organism evidence="6 7">
    <name type="scientific">Candidatus Cryptobacteroides excrementipullorum</name>
    <dbReference type="NCBI Taxonomy" id="2840761"/>
    <lineage>
        <taxon>Bacteria</taxon>
        <taxon>Pseudomonadati</taxon>
        <taxon>Bacteroidota</taxon>
        <taxon>Bacteroidia</taxon>
        <taxon>Bacteroidales</taxon>
        <taxon>Candidatus Cryptobacteroides</taxon>
    </lineage>
</organism>
<reference evidence="6" key="1">
    <citation type="submission" date="2020-10" db="EMBL/GenBank/DDBJ databases">
        <authorList>
            <person name="Gilroy R."/>
        </authorList>
    </citation>
    <scope>NUCLEOTIDE SEQUENCE</scope>
    <source>
        <strain evidence="6">2478</strain>
    </source>
</reference>
<dbReference type="GO" id="GO:0009279">
    <property type="term" value="C:cell outer membrane"/>
    <property type="evidence" value="ECO:0007669"/>
    <property type="project" value="UniProtKB-SubCell"/>
</dbReference>
<dbReference type="FunFam" id="2.170.130.10:FF:000003">
    <property type="entry name" value="SusC/RagA family TonB-linked outer membrane protein"/>
    <property type="match status" value="1"/>
</dbReference>
<dbReference type="AlphaFoldDB" id="A0A9D9IT73"/>
<dbReference type="Proteomes" id="UP000823771">
    <property type="component" value="Unassembled WGS sequence"/>
</dbReference>
<keyword evidence="1" id="KW-0813">Transport</keyword>
<dbReference type="InterPro" id="IPR012910">
    <property type="entry name" value="Plug_dom"/>
</dbReference>
<protein>
    <submittedName>
        <fullName evidence="6">TonB-dependent receptor</fullName>
    </submittedName>
</protein>
<dbReference type="InterPro" id="IPR039426">
    <property type="entry name" value="TonB-dep_rcpt-like"/>
</dbReference>
<comment type="caution">
    <text evidence="6">The sequence shown here is derived from an EMBL/GenBank/DDBJ whole genome shotgun (WGS) entry which is preliminary data.</text>
</comment>
<dbReference type="Gene3D" id="2.170.130.10">
    <property type="entry name" value="TonB-dependent receptor, plug domain"/>
    <property type="match status" value="1"/>
</dbReference>
<dbReference type="NCBIfam" id="TIGR04056">
    <property type="entry name" value="OMP_RagA_SusC"/>
    <property type="match status" value="1"/>
</dbReference>
<dbReference type="InterPro" id="IPR023997">
    <property type="entry name" value="TonB-dep_OMP_SusC/RagA_CS"/>
</dbReference>
<feature type="domain" description="TonB-dependent receptor-like beta-barrel" evidence="4">
    <location>
        <begin position="448"/>
        <end position="1021"/>
    </location>
</feature>
<evidence type="ECO:0000313" key="7">
    <source>
        <dbReference type="Proteomes" id="UP000823771"/>
    </source>
</evidence>
<feature type="domain" description="TonB-dependent receptor plug" evidence="5">
    <location>
        <begin position="127"/>
        <end position="232"/>
    </location>
</feature>
<dbReference type="InterPro" id="IPR000531">
    <property type="entry name" value="Beta-barrel_TonB"/>
</dbReference>
<comment type="similarity">
    <text evidence="1 2">Belongs to the TonB-dependent receptor family.</text>
</comment>
<evidence type="ECO:0000259" key="5">
    <source>
        <dbReference type="Pfam" id="PF07715"/>
    </source>
</evidence>
<accession>A0A9D9IT73</accession>
<feature type="signal peptide" evidence="3">
    <location>
        <begin position="1"/>
        <end position="29"/>
    </location>
</feature>
<dbReference type="Pfam" id="PF13715">
    <property type="entry name" value="CarbopepD_reg_2"/>
    <property type="match status" value="1"/>
</dbReference>
<evidence type="ECO:0000259" key="4">
    <source>
        <dbReference type="Pfam" id="PF00593"/>
    </source>
</evidence>
<evidence type="ECO:0000256" key="2">
    <source>
        <dbReference type="RuleBase" id="RU003357"/>
    </source>
</evidence>
<dbReference type="Pfam" id="PF00593">
    <property type="entry name" value="TonB_dep_Rec_b-barrel"/>
    <property type="match status" value="1"/>
</dbReference>
<feature type="chain" id="PRO_5038496511" evidence="3">
    <location>
        <begin position="30"/>
        <end position="1056"/>
    </location>
</feature>
<comment type="subcellular location">
    <subcellularLocation>
        <location evidence="1">Cell outer membrane</location>
        <topology evidence="1">Multi-pass membrane protein</topology>
    </subcellularLocation>
</comment>